<dbReference type="InterPro" id="IPR036390">
    <property type="entry name" value="WH_DNA-bd_sf"/>
</dbReference>
<dbReference type="PANTHER" id="PTHR30537:SF5">
    <property type="entry name" value="HTH-TYPE TRANSCRIPTIONAL ACTIVATOR TTDR-RELATED"/>
    <property type="match status" value="1"/>
</dbReference>
<proteinExistence type="inferred from homology"/>
<gene>
    <name evidence="6" type="ORF">HX882_29530</name>
</gene>
<name>A0A7Y8C4S7_9PSED</name>
<dbReference type="Pfam" id="PF00126">
    <property type="entry name" value="HTH_1"/>
    <property type="match status" value="1"/>
</dbReference>
<evidence type="ECO:0000313" key="7">
    <source>
        <dbReference type="Proteomes" id="UP000539985"/>
    </source>
</evidence>
<dbReference type="Proteomes" id="UP000539985">
    <property type="component" value="Unassembled WGS sequence"/>
</dbReference>
<dbReference type="InterPro" id="IPR005119">
    <property type="entry name" value="LysR_subst-bd"/>
</dbReference>
<keyword evidence="3" id="KW-0238">DNA-binding</keyword>
<dbReference type="PANTHER" id="PTHR30537">
    <property type="entry name" value="HTH-TYPE TRANSCRIPTIONAL REGULATOR"/>
    <property type="match status" value="1"/>
</dbReference>
<dbReference type="InterPro" id="IPR058163">
    <property type="entry name" value="LysR-type_TF_proteobact-type"/>
</dbReference>
<accession>A0A7Y8C4S7</accession>
<dbReference type="SUPFAM" id="SSF53850">
    <property type="entry name" value="Periplasmic binding protein-like II"/>
    <property type="match status" value="1"/>
</dbReference>
<keyword evidence="4" id="KW-0804">Transcription</keyword>
<organism evidence="6 7">
    <name type="scientific">Pseudomonas gingeri</name>
    <dbReference type="NCBI Taxonomy" id="117681"/>
    <lineage>
        <taxon>Bacteria</taxon>
        <taxon>Pseudomonadati</taxon>
        <taxon>Pseudomonadota</taxon>
        <taxon>Gammaproteobacteria</taxon>
        <taxon>Pseudomonadales</taxon>
        <taxon>Pseudomonadaceae</taxon>
        <taxon>Pseudomonas</taxon>
    </lineage>
</organism>
<dbReference type="GO" id="GO:0003677">
    <property type="term" value="F:DNA binding"/>
    <property type="evidence" value="ECO:0007669"/>
    <property type="project" value="UniProtKB-KW"/>
</dbReference>
<dbReference type="FunFam" id="1.10.10.10:FF:000001">
    <property type="entry name" value="LysR family transcriptional regulator"/>
    <property type="match status" value="1"/>
</dbReference>
<evidence type="ECO:0000313" key="6">
    <source>
        <dbReference type="EMBL" id="NWC00021.1"/>
    </source>
</evidence>
<reference evidence="6 7" key="1">
    <citation type="submission" date="2020-04" db="EMBL/GenBank/DDBJ databases">
        <title>Molecular characterization of pseudomonads from Agaricus bisporus reveal novel blotch 2 pathogens in Western Europe.</title>
        <authorList>
            <person name="Taparia T."/>
            <person name="Krijger M."/>
            <person name="Haynes E."/>
            <person name="Elpinstone J.G."/>
            <person name="Noble R."/>
            <person name="Van Der Wolf J."/>
        </authorList>
    </citation>
    <scope>NUCLEOTIDE SEQUENCE [LARGE SCALE GENOMIC DNA]</scope>
    <source>
        <strain evidence="6 7">H7001</strain>
    </source>
</reference>
<keyword evidence="2" id="KW-0805">Transcription regulation</keyword>
<sequence length="301" mass="33805">MRTFNKQMLEGVDVMAAVVDTKSFGLAAEALDMSQSGVSRAIARLETRLGIRVFERTTRSVRLTDEGRHFYEQVMPLISALTEITGNVAGDAQKIHGRLRVNVDPLFAQLVLGPRLGAFMDRHPELEIELRCKEELGDLVAEGFDLALRFGHPQESSLVARKLFDTRVFAVASQAYLQRYGQPSTPHELEAGHHRCILFREPVTGRPFAWEFQQKRKTVVVKPRGALIVNDPGTLYSTCLAGLGIAQMFELGIESYITSSQMTLLFPEWSDKRFPLYAYYPSRHHLPAKTRALLDFVAGLV</sequence>
<dbReference type="RefSeq" id="WP_177105506.1">
    <property type="nucleotide sequence ID" value="NZ_JACAQB010000028.1"/>
</dbReference>
<dbReference type="Pfam" id="PF03466">
    <property type="entry name" value="LysR_substrate"/>
    <property type="match status" value="1"/>
</dbReference>
<dbReference type="GO" id="GO:0003700">
    <property type="term" value="F:DNA-binding transcription factor activity"/>
    <property type="evidence" value="ECO:0007669"/>
    <property type="project" value="InterPro"/>
</dbReference>
<evidence type="ECO:0000256" key="3">
    <source>
        <dbReference type="ARBA" id="ARBA00023125"/>
    </source>
</evidence>
<protein>
    <submittedName>
        <fullName evidence="6">LysR family transcriptional regulator</fullName>
    </submittedName>
</protein>
<dbReference type="EMBL" id="JACAQB010000028">
    <property type="protein sequence ID" value="NWC00021.1"/>
    <property type="molecule type" value="Genomic_DNA"/>
</dbReference>
<comment type="caution">
    <text evidence="6">The sequence shown here is derived from an EMBL/GenBank/DDBJ whole genome shotgun (WGS) entry which is preliminary data.</text>
</comment>
<dbReference type="InterPro" id="IPR036388">
    <property type="entry name" value="WH-like_DNA-bd_sf"/>
</dbReference>
<dbReference type="AlphaFoldDB" id="A0A7Y8C4S7"/>
<dbReference type="SUPFAM" id="SSF46785">
    <property type="entry name" value="Winged helix' DNA-binding domain"/>
    <property type="match status" value="1"/>
</dbReference>
<feature type="domain" description="HTH lysR-type" evidence="5">
    <location>
        <begin position="17"/>
        <end position="64"/>
    </location>
</feature>
<evidence type="ECO:0000256" key="4">
    <source>
        <dbReference type="ARBA" id="ARBA00023163"/>
    </source>
</evidence>
<evidence type="ECO:0000256" key="1">
    <source>
        <dbReference type="ARBA" id="ARBA00009437"/>
    </source>
</evidence>
<dbReference type="InterPro" id="IPR000847">
    <property type="entry name" value="LysR_HTH_N"/>
</dbReference>
<dbReference type="PRINTS" id="PR00039">
    <property type="entry name" value="HTHLYSR"/>
</dbReference>
<comment type="similarity">
    <text evidence="1">Belongs to the LysR transcriptional regulatory family.</text>
</comment>
<dbReference type="Gene3D" id="3.40.190.290">
    <property type="match status" value="1"/>
</dbReference>
<evidence type="ECO:0000256" key="2">
    <source>
        <dbReference type="ARBA" id="ARBA00023015"/>
    </source>
</evidence>
<dbReference type="Gene3D" id="1.10.10.10">
    <property type="entry name" value="Winged helix-like DNA-binding domain superfamily/Winged helix DNA-binding domain"/>
    <property type="match status" value="1"/>
</dbReference>
<evidence type="ECO:0000259" key="5">
    <source>
        <dbReference type="PROSITE" id="PS50931"/>
    </source>
</evidence>
<dbReference type="CDD" id="cd08422">
    <property type="entry name" value="PBP2_CrgA_like"/>
    <property type="match status" value="1"/>
</dbReference>
<dbReference type="PROSITE" id="PS50931">
    <property type="entry name" value="HTH_LYSR"/>
    <property type="match status" value="1"/>
</dbReference>